<reference evidence="2" key="1">
    <citation type="submission" date="2018-02" db="EMBL/GenBank/DDBJ databases">
        <title>Rhizophora mucronata_Transcriptome.</title>
        <authorList>
            <person name="Meera S.P."/>
            <person name="Sreeshan A."/>
            <person name="Augustine A."/>
        </authorList>
    </citation>
    <scope>NUCLEOTIDE SEQUENCE</scope>
    <source>
        <tissue evidence="2">Leaf</tissue>
    </source>
</reference>
<protein>
    <submittedName>
        <fullName evidence="2">Uncharacterized protein</fullName>
    </submittedName>
</protein>
<evidence type="ECO:0000313" key="2">
    <source>
        <dbReference type="EMBL" id="MBX36663.1"/>
    </source>
</evidence>
<accession>A0A2P2N2G4</accession>
<organism evidence="2">
    <name type="scientific">Rhizophora mucronata</name>
    <name type="common">Asiatic mangrove</name>
    <dbReference type="NCBI Taxonomy" id="61149"/>
    <lineage>
        <taxon>Eukaryota</taxon>
        <taxon>Viridiplantae</taxon>
        <taxon>Streptophyta</taxon>
        <taxon>Embryophyta</taxon>
        <taxon>Tracheophyta</taxon>
        <taxon>Spermatophyta</taxon>
        <taxon>Magnoliopsida</taxon>
        <taxon>eudicotyledons</taxon>
        <taxon>Gunneridae</taxon>
        <taxon>Pentapetalae</taxon>
        <taxon>rosids</taxon>
        <taxon>fabids</taxon>
        <taxon>Malpighiales</taxon>
        <taxon>Rhizophoraceae</taxon>
        <taxon>Rhizophora</taxon>
    </lineage>
</organism>
<name>A0A2P2N2G4_RHIMU</name>
<proteinExistence type="predicted"/>
<evidence type="ECO:0000256" key="1">
    <source>
        <dbReference type="SAM" id="MobiDB-lite"/>
    </source>
</evidence>
<sequence length="34" mass="4114">MNLICAKSFNLHQARPKQIMKKRNYQKNKVPTRK</sequence>
<dbReference type="AlphaFoldDB" id="A0A2P2N2G4"/>
<dbReference type="EMBL" id="GGEC01056179">
    <property type="protein sequence ID" value="MBX36663.1"/>
    <property type="molecule type" value="Transcribed_RNA"/>
</dbReference>
<feature type="region of interest" description="Disordered" evidence="1">
    <location>
        <begin position="15"/>
        <end position="34"/>
    </location>
</feature>